<dbReference type="Gene3D" id="2.60.200.20">
    <property type="match status" value="1"/>
</dbReference>
<evidence type="ECO:0000313" key="3">
    <source>
        <dbReference type="Proteomes" id="UP001596108"/>
    </source>
</evidence>
<sequence length="189" mass="20700">MQNVRCANGHFFDPVKHNFCPHCGVKVDGGGNGGMQQTMPQPQAGIPLVSPRPVASPIASDEGKTVGMYRKKLGIDPVVGWLVCISGADKGKDYRLRTERNFIGRGESMDVRISGDESISRENHAIVSYNPKKSLFRVFPGEGRGIVYLNNEEIIAAEELKAGDVIEIGQTKLMFVPFCGAQFQWDSES</sequence>
<accession>A0ABW0R9K2</accession>
<dbReference type="SUPFAM" id="SSF49879">
    <property type="entry name" value="SMAD/FHA domain"/>
    <property type="match status" value="1"/>
</dbReference>
<gene>
    <name evidence="2" type="ORF">ACFPQ4_21645</name>
</gene>
<dbReference type="EMBL" id="JBHSNC010000057">
    <property type="protein sequence ID" value="MFC5532029.1"/>
    <property type="molecule type" value="Genomic_DNA"/>
</dbReference>
<evidence type="ECO:0000313" key="2">
    <source>
        <dbReference type="EMBL" id="MFC5532029.1"/>
    </source>
</evidence>
<comment type="caution">
    <text evidence="2">The sequence shown here is derived from an EMBL/GenBank/DDBJ whole genome shotgun (WGS) entry which is preliminary data.</text>
</comment>
<keyword evidence="3" id="KW-1185">Reference proteome</keyword>
<dbReference type="RefSeq" id="WP_378114000.1">
    <property type="nucleotide sequence ID" value="NZ_JBHSNC010000057.1"/>
</dbReference>
<dbReference type="PROSITE" id="PS50006">
    <property type="entry name" value="FHA_DOMAIN"/>
    <property type="match status" value="1"/>
</dbReference>
<dbReference type="Proteomes" id="UP001596108">
    <property type="component" value="Unassembled WGS sequence"/>
</dbReference>
<evidence type="ECO:0000259" key="1">
    <source>
        <dbReference type="PROSITE" id="PS50006"/>
    </source>
</evidence>
<reference evidence="3" key="1">
    <citation type="journal article" date="2019" name="Int. J. Syst. Evol. Microbiol.">
        <title>The Global Catalogue of Microorganisms (GCM) 10K type strain sequencing project: providing services to taxonomists for standard genome sequencing and annotation.</title>
        <authorList>
            <consortium name="The Broad Institute Genomics Platform"/>
            <consortium name="The Broad Institute Genome Sequencing Center for Infectious Disease"/>
            <person name="Wu L."/>
            <person name="Ma J."/>
        </authorList>
    </citation>
    <scope>NUCLEOTIDE SEQUENCE [LARGE SCALE GENOMIC DNA]</scope>
    <source>
        <strain evidence="3">CGMCC 1.18578</strain>
    </source>
</reference>
<protein>
    <submittedName>
        <fullName evidence="2">FHA domain-containing protein</fullName>
    </submittedName>
</protein>
<name>A0ABW0R9K2_9BACL</name>
<organism evidence="2 3">
    <name type="scientific">Cohnella yongneupensis</name>
    <dbReference type="NCBI Taxonomy" id="425006"/>
    <lineage>
        <taxon>Bacteria</taxon>
        <taxon>Bacillati</taxon>
        <taxon>Bacillota</taxon>
        <taxon>Bacilli</taxon>
        <taxon>Bacillales</taxon>
        <taxon>Paenibacillaceae</taxon>
        <taxon>Cohnella</taxon>
    </lineage>
</organism>
<dbReference type="CDD" id="cd00060">
    <property type="entry name" value="FHA"/>
    <property type="match status" value="1"/>
</dbReference>
<dbReference type="InterPro" id="IPR032030">
    <property type="entry name" value="YscD_cytoplasmic_dom"/>
</dbReference>
<feature type="domain" description="FHA" evidence="1">
    <location>
        <begin position="101"/>
        <end position="154"/>
    </location>
</feature>
<proteinExistence type="predicted"/>
<dbReference type="Pfam" id="PF16697">
    <property type="entry name" value="Yop-YscD_cpl"/>
    <property type="match status" value="1"/>
</dbReference>
<dbReference type="InterPro" id="IPR000253">
    <property type="entry name" value="FHA_dom"/>
</dbReference>
<dbReference type="InterPro" id="IPR008984">
    <property type="entry name" value="SMAD_FHA_dom_sf"/>
</dbReference>